<reference evidence="1 2" key="1">
    <citation type="journal article" date="2021" name="Nat. Commun.">
        <title>Genetic determinants of endophytism in the Arabidopsis root mycobiome.</title>
        <authorList>
            <person name="Mesny F."/>
            <person name="Miyauchi S."/>
            <person name="Thiergart T."/>
            <person name="Pickel B."/>
            <person name="Atanasova L."/>
            <person name="Karlsson M."/>
            <person name="Huettel B."/>
            <person name="Barry K.W."/>
            <person name="Haridas S."/>
            <person name="Chen C."/>
            <person name="Bauer D."/>
            <person name="Andreopoulos W."/>
            <person name="Pangilinan J."/>
            <person name="LaButti K."/>
            <person name="Riley R."/>
            <person name="Lipzen A."/>
            <person name="Clum A."/>
            <person name="Drula E."/>
            <person name="Henrissat B."/>
            <person name="Kohler A."/>
            <person name="Grigoriev I.V."/>
            <person name="Martin F.M."/>
            <person name="Hacquard S."/>
        </authorList>
    </citation>
    <scope>NUCLEOTIDE SEQUENCE [LARGE SCALE GENOMIC DNA]</scope>
    <source>
        <strain evidence="1 2">MPI-SDFR-AT-0079</strain>
    </source>
</reference>
<evidence type="ECO:0000313" key="2">
    <source>
        <dbReference type="Proteomes" id="UP000724584"/>
    </source>
</evidence>
<protein>
    <submittedName>
        <fullName evidence="1">Uncharacterized protein</fullName>
    </submittedName>
</protein>
<dbReference type="EMBL" id="JAGIZQ010000002">
    <property type="protein sequence ID" value="KAH6641402.1"/>
    <property type="molecule type" value="Genomic_DNA"/>
</dbReference>
<keyword evidence="2" id="KW-1185">Reference proteome</keyword>
<proteinExistence type="predicted"/>
<gene>
    <name evidence="1" type="ORF">F5144DRAFT_131733</name>
</gene>
<evidence type="ECO:0000313" key="1">
    <source>
        <dbReference type="EMBL" id="KAH6641402.1"/>
    </source>
</evidence>
<dbReference type="Proteomes" id="UP000724584">
    <property type="component" value="Unassembled WGS sequence"/>
</dbReference>
<organism evidence="1 2">
    <name type="scientific">Chaetomium tenue</name>
    <dbReference type="NCBI Taxonomy" id="1854479"/>
    <lineage>
        <taxon>Eukaryota</taxon>
        <taxon>Fungi</taxon>
        <taxon>Dikarya</taxon>
        <taxon>Ascomycota</taxon>
        <taxon>Pezizomycotina</taxon>
        <taxon>Sordariomycetes</taxon>
        <taxon>Sordariomycetidae</taxon>
        <taxon>Sordariales</taxon>
        <taxon>Chaetomiaceae</taxon>
        <taxon>Chaetomium</taxon>
    </lineage>
</organism>
<name>A0ACB7PHH6_9PEZI</name>
<sequence length="427" mass="45082">MGWTYNTKDPDAPTIGPMITGVATALTFLSLVTVCLRTYVRARLIKAFGIDDWVILVTWICAAGFAIISIVQTKWGLGLLNIKDLPPEDIYNFGLLQYIGAPFYITSILGFKLALLFSYRRFVPIGAYRLTLLTVITACVLFHLSFLLVQLNLCQPARKQWDPAITYGSCLPGVPFYTSMASITMVFDVTVMLLPFPLLLKSHIQTRKKLILLGLFGLGIFITVIQVVRIQTVARLADYTDSAPLILWSAVENNLGLIVANVPTLAPLVKYYSERTSRGGSGGATGGGGGGSAAAARRRGRGRGRGGGGSSGGGTATLVSGGREGGKVASWYGGWRSRAKDGMETLASNATEMGSFDEERAGGGIAAAGGGGGGNGGKNGSKDSVLLEICRVGGGNTGDMDVEASRHDRCATPGGITKKVDIVITRS</sequence>
<accession>A0ACB7PHH6</accession>
<comment type="caution">
    <text evidence="1">The sequence shown here is derived from an EMBL/GenBank/DDBJ whole genome shotgun (WGS) entry which is preliminary data.</text>
</comment>